<gene>
    <name evidence="3" type="ORF">GGX14DRAFT_400303</name>
</gene>
<protein>
    <submittedName>
        <fullName evidence="3">Uncharacterized protein</fullName>
    </submittedName>
</protein>
<feature type="transmembrane region" description="Helical" evidence="2">
    <location>
        <begin position="116"/>
        <end position="141"/>
    </location>
</feature>
<dbReference type="EMBL" id="JARJCW010000060">
    <property type="protein sequence ID" value="KAJ7201127.1"/>
    <property type="molecule type" value="Genomic_DNA"/>
</dbReference>
<keyword evidence="2" id="KW-1133">Transmembrane helix</keyword>
<feature type="transmembrane region" description="Helical" evidence="2">
    <location>
        <begin position="153"/>
        <end position="171"/>
    </location>
</feature>
<sequence length="281" mass="30931">MSTCTATQAAAALRVSAYAIGFFDRHRLALIVWKLFADVARRIPPVHTAEGISSTFPGVHFVHHVLLYLTSQIILALRTYAVSRRSPVVLRVLVVLYIIAAVPEFISSFWKRIRKVSILVCTSGNLPGVHLASLYYVGGLMSQLAKMMLQDGIMYFVALSTMNVVNIIFFNHGNPSVQSSASTLGFAVTMIFSSRFILNLSEHMRDGVSGDQSSSRTPVHHSSNHPGFRNANQLGSGTEPHRDIVVKVVKNVITMSDIGRDDDLESRTKSGNEQWEGVNMA</sequence>
<name>A0AAD6YBQ6_9AGAR</name>
<keyword evidence="2" id="KW-0472">Membrane</keyword>
<feature type="region of interest" description="Disordered" evidence="1">
    <location>
        <begin position="261"/>
        <end position="281"/>
    </location>
</feature>
<feature type="compositionally biased region" description="Basic and acidic residues" evidence="1">
    <location>
        <begin position="261"/>
        <end position="270"/>
    </location>
</feature>
<feature type="transmembrane region" description="Helical" evidence="2">
    <location>
        <begin position="61"/>
        <end position="81"/>
    </location>
</feature>
<keyword evidence="2" id="KW-0812">Transmembrane</keyword>
<comment type="caution">
    <text evidence="3">The sequence shown here is derived from an EMBL/GenBank/DDBJ whole genome shotgun (WGS) entry which is preliminary data.</text>
</comment>
<evidence type="ECO:0000313" key="3">
    <source>
        <dbReference type="EMBL" id="KAJ7201127.1"/>
    </source>
</evidence>
<evidence type="ECO:0000313" key="4">
    <source>
        <dbReference type="Proteomes" id="UP001219525"/>
    </source>
</evidence>
<dbReference type="AlphaFoldDB" id="A0AAD6YBQ6"/>
<dbReference type="Proteomes" id="UP001219525">
    <property type="component" value="Unassembled WGS sequence"/>
</dbReference>
<proteinExistence type="predicted"/>
<feature type="compositionally biased region" description="Polar residues" evidence="1">
    <location>
        <begin position="224"/>
        <end position="236"/>
    </location>
</feature>
<organism evidence="3 4">
    <name type="scientific">Mycena pura</name>
    <dbReference type="NCBI Taxonomy" id="153505"/>
    <lineage>
        <taxon>Eukaryota</taxon>
        <taxon>Fungi</taxon>
        <taxon>Dikarya</taxon>
        <taxon>Basidiomycota</taxon>
        <taxon>Agaricomycotina</taxon>
        <taxon>Agaricomycetes</taxon>
        <taxon>Agaricomycetidae</taxon>
        <taxon>Agaricales</taxon>
        <taxon>Marasmiineae</taxon>
        <taxon>Mycenaceae</taxon>
        <taxon>Mycena</taxon>
    </lineage>
</organism>
<feature type="region of interest" description="Disordered" evidence="1">
    <location>
        <begin position="207"/>
        <end position="240"/>
    </location>
</feature>
<keyword evidence="4" id="KW-1185">Reference proteome</keyword>
<reference evidence="3" key="1">
    <citation type="submission" date="2023-03" db="EMBL/GenBank/DDBJ databases">
        <title>Massive genome expansion in bonnet fungi (Mycena s.s.) driven by repeated elements and novel gene families across ecological guilds.</title>
        <authorList>
            <consortium name="Lawrence Berkeley National Laboratory"/>
            <person name="Harder C.B."/>
            <person name="Miyauchi S."/>
            <person name="Viragh M."/>
            <person name="Kuo A."/>
            <person name="Thoen E."/>
            <person name="Andreopoulos B."/>
            <person name="Lu D."/>
            <person name="Skrede I."/>
            <person name="Drula E."/>
            <person name="Henrissat B."/>
            <person name="Morin E."/>
            <person name="Kohler A."/>
            <person name="Barry K."/>
            <person name="LaButti K."/>
            <person name="Morin E."/>
            <person name="Salamov A."/>
            <person name="Lipzen A."/>
            <person name="Mereny Z."/>
            <person name="Hegedus B."/>
            <person name="Baldrian P."/>
            <person name="Stursova M."/>
            <person name="Weitz H."/>
            <person name="Taylor A."/>
            <person name="Grigoriev I.V."/>
            <person name="Nagy L.G."/>
            <person name="Martin F."/>
            <person name="Kauserud H."/>
        </authorList>
    </citation>
    <scope>NUCLEOTIDE SEQUENCE</scope>
    <source>
        <strain evidence="3">9144</strain>
    </source>
</reference>
<accession>A0AAD6YBQ6</accession>
<evidence type="ECO:0000256" key="2">
    <source>
        <dbReference type="SAM" id="Phobius"/>
    </source>
</evidence>
<evidence type="ECO:0000256" key="1">
    <source>
        <dbReference type="SAM" id="MobiDB-lite"/>
    </source>
</evidence>
<feature type="transmembrane region" description="Helical" evidence="2">
    <location>
        <begin position="88"/>
        <end position="110"/>
    </location>
</feature>